<name>A0AAD8K7H6_TARER</name>
<proteinExistence type="predicted"/>
<reference evidence="1" key="1">
    <citation type="journal article" date="2023" name="bioRxiv">
        <title>Improved chromosome-level genome assembly for marigold (Tagetes erecta).</title>
        <authorList>
            <person name="Jiang F."/>
            <person name="Yuan L."/>
            <person name="Wang S."/>
            <person name="Wang H."/>
            <person name="Xu D."/>
            <person name="Wang A."/>
            <person name="Fan W."/>
        </authorList>
    </citation>
    <scope>NUCLEOTIDE SEQUENCE</scope>
    <source>
        <strain evidence="1">WSJ</strain>
        <tissue evidence="1">Leaf</tissue>
    </source>
</reference>
<keyword evidence="2" id="KW-1185">Reference proteome</keyword>
<comment type="caution">
    <text evidence="1">The sequence shown here is derived from an EMBL/GenBank/DDBJ whole genome shotgun (WGS) entry which is preliminary data.</text>
</comment>
<gene>
    <name evidence="1" type="ORF">QVD17_26485</name>
</gene>
<protein>
    <submittedName>
        <fullName evidence="1">Uncharacterized protein</fullName>
    </submittedName>
</protein>
<dbReference type="AlphaFoldDB" id="A0AAD8K7H6"/>
<evidence type="ECO:0000313" key="2">
    <source>
        <dbReference type="Proteomes" id="UP001229421"/>
    </source>
</evidence>
<organism evidence="1 2">
    <name type="scientific">Tagetes erecta</name>
    <name type="common">African marigold</name>
    <dbReference type="NCBI Taxonomy" id="13708"/>
    <lineage>
        <taxon>Eukaryota</taxon>
        <taxon>Viridiplantae</taxon>
        <taxon>Streptophyta</taxon>
        <taxon>Embryophyta</taxon>
        <taxon>Tracheophyta</taxon>
        <taxon>Spermatophyta</taxon>
        <taxon>Magnoliopsida</taxon>
        <taxon>eudicotyledons</taxon>
        <taxon>Gunneridae</taxon>
        <taxon>Pentapetalae</taxon>
        <taxon>asterids</taxon>
        <taxon>campanulids</taxon>
        <taxon>Asterales</taxon>
        <taxon>Asteraceae</taxon>
        <taxon>Asteroideae</taxon>
        <taxon>Heliantheae alliance</taxon>
        <taxon>Tageteae</taxon>
        <taxon>Tagetes</taxon>
    </lineage>
</organism>
<accession>A0AAD8K7H6</accession>
<sequence length="108" mass="12399">MKKENDLIRPTVARTIGSLPLNTESFHSFYTHHISIINIKQALKPTTIPNFITTRTRCILDFAFDLFALDCSFIFRQFLPPHRSQLFCQDGSFEGNFATCKIISCNLL</sequence>
<dbReference type="EMBL" id="JAUHHV010000007">
    <property type="protein sequence ID" value="KAK1417358.1"/>
    <property type="molecule type" value="Genomic_DNA"/>
</dbReference>
<dbReference type="Proteomes" id="UP001229421">
    <property type="component" value="Unassembled WGS sequence"/>
</dbReference>
<evidence type="ECO:0000313" key="1">
    <source>
        <dbReference type="EMBL" id="KAK1417358.1"/>
    </source>
</evidence>